<feature type="transmembrane region" description="Helical" evidence="2">
    <location>
        <begin position="92"/>
        <end position="112"/>
    </location>
</feature>
<accession>A0A6N6NQ21</accession>
<feature type="transmembrane region" description="Helical" evidence="2">
    <location>
        <begin position="12"/>
        <end position="36"/>
    </location>
</feature>
<dbReference type="RefSeq" id="WP_158050025.1">
    <property type="nucleotide sequence ID" value="NZ_WAJR01000022.1"/>
</dbReference>
<evidence type="ECO:0000256" key="2">
    <source>
        <dbReference type="SAM" id="Phobius"/>
    </source>
</evidence>
<reference evidence="3 4" key="1">
    <citation type="submission" date="2019-09" db="EMBL/GenBank/DDBJ databases">
        <title>Whole genome shotgun sequencing (WGS) of Ellagibacter isourolithinifaciens DSM 104140(T) and Adlercreutzia muris DSM 29508(T).</title>
        <authorList>
            <person name="Stoll D.A."/>
            <person name="Danylec N."/>
            <person name="Huch M."/>
        </authorList>
    </citation>
    <scope>NUCLEOTIDE SEQUENCE [LARGE SCALE GENOMIC DNA]</scope>
    <source>
        <strain evidence="3 4">DSM 104140</strain>
    </source>
</reference>
<dbReference type="OrthoDB" id="3177904at2"/>
<dbReference type="GeneID" id="98658370"/>
<organism evidence="3 4">
    <name type="scientific">Ellagibacter isourolithinifaciens</name>
    <dbReference type="NCBI Taxonomy" id="2137581"/>
    <lineage>
        <taxon>Bacteria</taxon>
        <taxon>Bacillati</taxon>
        <taxon>Actinomycetota</taxon>
        <taxon>Coriobacteriia</taxon>
        <taxon>Eggerthellales</taxon>
        <taxon>Eggerthellaceae</taxon>
        <taxon>Ellagibacter</taxon>
    </lineage>
</organism>
<keyword evidence="2" id="KW-1133">Transmembrane helix</keyword>
<evidence type="ECO:0000313" key="4">
    <source>
        <dbReference type="Proteomes" id="UP000468668"/>
    </source>
</evidence>
<keyword evidence="2" id="KW-0472">Membrane</keyword>
<evidence type="ECO:0008006" key="5">
    <source>
        <dbReference type="Google" id="ProtNLM"/>
    </source>
</evidence>
<dbReference type="Proteomes" id="UP000468668">
    <property type="component" value="Unassembled WGS sequence"/>
</dbReference>
<feature type="region of interest" description="Disordered" evidence="1">
    <location>
        <begin position="194"/>
        <end position="249"/>
    </location>
</feature>
<comment type="caution">
    <text evidence="3">The sequence shown here is derived from an EMBL/GenBank/DDBJ whole genome shotgun (WGS) entry which is preliminary data.</text>
</comment>
<keyword evidence="4" id="KW-1185">Reference proteome</keyword>
<protein>
    <recommendedName>
        <fullName evidence="5">DUF4064 domain-containing protein</fullName>
    </recommendedName>
</protein>
<feature type="transmembrane region" description="Helical" evidence="2">
    <location>
        <begin position="68"/>
        <end position="85"/>
    </location>
</feature>
<dbReference type="AlphaFoldDB" id="A0A6N6NQ21"/>
<feature type="transmembrane region" description="Helical" evidence="2">
    <location>
        <begin position="124"/>
        <end position="154"/>
    </location>
</feature>
<name>A0A6N6NQ21_9ACTN</name>
<dbReference type="EMBL" id="WAJR01000022">
    <property type="protein sequence ID" value="KAB1638714.1"/>
    <property type="molecule type" value="Genomic_DNA"/>
</dbReference>
<keyword evidence="2" id="KW-0812">Transmembrane</keyword>
<sequence length="249" mass="26564">MNSDSKTVRGLSIAIVVLAALGILGVIAGFALIAIFGVAVNDPTVIAEIQNELNGTAYSSGNYFDDDYIYLGGMDSGSILAMLNATVGISAFLLVLGLLCVVVQLIAGVIGIKSCADPTKFSKLFGWTIAGIVVSVLTCSVITLVLFIIVAVYVNKMKKLPPETFTQQQMGYAGAQPYQAPQPGYYQQPYVQPGQNPYAQGAPQQPYGQPYEQPYAQGAPQPPFAQQQDAQSQPLNEQQPPQDPTQNNQ</sequence>
<evidence type="ECO:0000313" key="3">
    <source>
        <dbReference type="EMBL" id="KAB1638714.1"/>
    </source>
</evidence>
<proteinExistence type="predicted"/>
<gene>
    <name evidence="3" type="ORF">F8C90_08120</name>
</gene>
<evidence type="ECO:0000256" key="1">
    <source>
        <dbReference type="SAM" id="MobiDB-lite"/>
    </source>
</evidence>